<keyword evidence="1" id="KW-1133">Transmembrane helix</keyword>
<feature type="transmembrane region" description="Helical" evidence="1">
    <location>
        <begin position="214"/>
        <end position="243"/>
    </location>
</feature>
<keyword evidence="3" id="KW-1185">Reference proteome</keyword>
<proteinExistence type="predicted"/>
<feature type="transmembrane region" description="Helical" evidence="1">
    <location>
        <begin position="173"/>
        <end position="193"/>
    </location>
</feature>
<dbReference type="RefSeq" id="WP_153214587.1">
    <property type="nucleotide sequence ID" value="NZ_WIBF01000002.1"/>
</dbReference>
<evidence type="ECO:0000256" key="1">
    <source>
        <dbReference type="SAM" id="Phobius"/>
    </source>
</evidence>
<keyword evidence="1" id="KW-0472">Membrane</keyword>
<evidence type="ECO:0000313" key="2">
    <source>
        <dbReference type="EMBL" id="MQQ07659.1"/>
    </source>
</evidence>
<accession>A0A843YEY4</accession>
<dbReference type="AlphaFoldDB" id="A0A843YEY4"/>
<feature type="transmembrane region" description="Helical" evidence="1">
    <location>
        <begin position="102"/>
        <end position="122"/>
    </location>
</feature>
<feature type="transmembrane region" description="Helical" evidence="1">
    <location>
        <begin position="41"/>
        <end position="64"/>
    </location>
</feature>
<dbReference type="EMBL" id="WIBF01000002">
    <property type="protein sequence ID" value="MQQ07659.1"/>
    <property type="molecule type" value="Genomic_DNA"/>
</dbReference>
<protein>
    <submittedName>
        <fullName evidence="2">Uncharacterized protein</fullName>
    </submittedName>
</protein>
<dbReference type="Proteomes" id="UP000444174">
    <property type="component" value="Unassembled WGS sequence"/>
</dbReference>
<name>A0A843YEY4_9RHOB</name>
<feature type="transmembrane region" description="Helical" evidence="1">
    <location>
        <begin position="76"/>
        <end position="96"/>
    </location>
</feature>
<evidence type="ECO:0000313" key="3">
    <source>
        <dbReference type="Proteomes" id="UP000444174"/>
    </source>
</evidence>
<reference evidence="2 3" key="1">
    <citation type="submission" date="2019-10" db="EMBL/GenBank/DDBJ databases">
        <title>Epibacterium sp. nov., isolated from seawater.</title>
        <authorList>
            <person name="Zhang X."/>
            <person name="Li N."/>
        </authorList>
    </citation>
    <scope>NUCLEOTIDE SEQUENCE [LARGE SCALE GENOMIC DNA]</scope>
    <source>
        <strain evidence="2 3">SM1979</strain>
    </source>
</reference>
<feature type="transmembrane region" description="Helical" evidence="1">
    <location>
        <begin position="143"/>
        <end position="161"/>
    </location>
</feature>
<sequence>MNRTYVATHCALLFGMGYLGAMIWALDQADGITFYRQLHPLWSVLTVFVCFASLQPLVAAEFTHWLMREASGKRRWVMRQVAIGFVVFGLFLLVGVLQAPSWLVAVTLIPFTLAFVYPGFAFPPEVKAQGIDWDSPSHLPTRLHWVGLFVISVFLMEVWLTPQFYSSDAREAGGLKVPGIVIAIAVGYGGKILQNRKARHVPFLPMLKLQETRWTVIWFQVFFICVAVMSHLIVFHSFAPYLFTKTMGEDLRQQGQIQSRRWEPHRDACKGKVGLLANTGQLFEICFDNENDLPRFTEGATVNMVVRTSYAGFYITEMAVPGGS</sequence>
<organism evidence="2 3">
    <name type="scientific">Tritonibacter litoralis</name>
    <dbReference type="NCBI Taxonomy" id="2662264"/>
    <lineage>
        <taxon>Bacteria</taxon>
        <taxon>Pseudomonadati</taxon>
        <taxon>Pseudomonadota</taxon>
        <taxon>Alphaproteobacteria</taxon>
        <taxon>Rhodobacterales</taxon>
        <taxon>Paracoccaceae</taxon>
        <taxon>Tritonibacter</taxon>
    </lineage>
</organism>
<comment type="caution">
    <text evidence="2">The sequence shown here is derived from an EMBL/GenBank/DDBJ whole genome shotgun (WGS) entry which is preliminary data.</text>
</comment>
<keyword evidence="1" id="KW-0812">Transmembrane</keyword>
<gene>
    <name evidence="2" type="ORF">GFB49_04250</name>
</gene>